<proteinExistence type="inferred from homology"/>
<dbReference type="InterPro" id="IPR002305">
    <property type="entry name" value="aa-tRNA-synth_Ic"/>
</dbReference>
<organism evidence="10 11">
    <name type="scientific">Alicyclobacillus hesperidum</name>
    <dbReference type="NCBI Taxonomy" id="89784"/>
    <lineage>
        <taxon>Bacteria</taxon>
        <taxon>Bacillati</taxon>
        <taxon>Bacillota</taxon>
        <taxon>Bacilli</taxon>
        <taxon>Bacillales</taxon>
        <taxon>Alicyclobacillaceae</taxon>
        <taxon>Alicyclobacillus</taxon>
    </lineage>
</organism>
<comment type="caution">
    <text evidence="10">The sequence shown here is derived from an EMBL/GenBank/DDBJ whole genome shotgun (WGS) entry which is preliminary data.</text>
</comment>
<dbReference type="Gene3D" id="3.40.50.620">
    <property type="entry name" value="HUPs"/>
    <property type="match status" value="1"/>
</dbReference>
<dbReference type="Gene3D" id="1.10.240.10">
    <property type="entry name" value="Tyrosyl-Transfer RNA Synthetase"/>
    <property type="match status" value="1"/>
</dbReference>
<dbReference type="Proteomes" id="UP001157137">
    <property type="component" value="Unassembled WGS sequence"/>
</dbReference>
<feature type="binding site" evidence="8">
    <location>
        <begin position="17"/>
        <end position="18"/>
    </location>
    <ligand>
        <name>ATP</name>
        <dbReference type="ChEBI" id="CHEBI:30616"/>
    </ligand>
</feature>
<dbReference type="PRINTS" id="PR01039">
    <property type="entry name" value="TRNASYNTHTRP"/>
</dbReference>
<feature type="short sequence motif" description="'HIGH' region" evidence="8">
    <location>
        <begin position="10"/>
        <end position="18"/>
    </location>
</feature>
<evidence type="ECO:0000256" key="8">
    <source>
        <dbReference type="HAMAP-Rule" id="MF_00140"/>
    </source>
</evidence>
<evidence type="ECO:0000313" key="10">
    <source>
        <dbReference type="EMBL" id="GLV13303.1"/>
    </source>
</evidence>
<dbReference type="EMBL" id="BSRA01000004">
    <property type="protein sequence ID" value="GLV13303.1"/>
    <property type="molecule type" value="Genomic_DNA"/>
</dbReference>
<keyword evidence="2 8" id="KW-0436">Ligase</keyword>
<evidence type="ECO:0000256" key="9">
    <source>
        <dbReference type="RuleBase" id="RU363036"/>
    </source>
</evidence>
<evidence type="ECO:0000313" key="11">
    <source>
        <dbReference type="Proteomes" id="UP001157137"/>
    </source>
</evidence>
<dbReference type="GO" id="GO:0005524">
    <property type="term" value="F:ATP binding"/>
    <property type="evidence" value="ECO:0007669"/>
    <property type="project" value="UniProtKB-UniRule"/>
</dbReference>
<comment type="subunit">
    <text evidence="8">Homodimer.</text>
</comment>
<evidence type="ECO:0000256" key="5">
    <source>
        <dbReference type="ARBA" id="ARBA00022917"/>
    </source>
</evidence>
<reference evidence="10" key="1">
    <citation type="submission" date="2023-02" db="EMBL/GenBank/DDBJ databases">
        <title>Proposal of a novel subspecies: Alicyclobacillus hesperidum subspecies aegle.</title>
        <authorList>
            <person name="Goto K."/>
            <person name="Fujii T."/>
            <person name="Yasui K."/>
            <person name="Mochida K."/>
            <person name="Kato-Tanaka Y."/>
            <person name="Morohoshi S."/>
            <person name="An S.Y."/>
            <person name="Kasai H."/>
            <person name="Yokota A."/>
        </authorList>
    </citation>
    <scope>NUCLEOTIDE SEQUENCE</scope>
    <source>
        <strain evidence="10">DSM 12766</strain>
    </source>
</reference>
<dbReference type="InterPro" id="IPR050203">
    <property type="entry name" value="Trp-tRNA_synthetase"/>
</dbReference>
<keyword evidence="6 8" id="KW-0030">Aminoacyl-tRNA synthetase</keyword>
<dbReference type="GO" id="GO:0006436">
    <property type="term" value="P:tryptophanyl-tRNA aminoacylation"/>
    <property type="evidence" value="ECO:0007669"/>
    <property type="project" value="UniProtKB-UniRule"/>
</dbReference>
<dbReference type="GO" id="GO:0005829">
    <property type="term" value="C:cytosol"/>
    <property type="evidence" value="ECO:0007669"/>
    <property type="project" value="TreeGrafter"/>
</dbReference>
<dbReference type="RefSeq" id="WP_284226054.1">
    <property type="nucleotide sequence ID" value="NZ_BSRA01000004.1"/>
</dbReference>
<feature type="short sequence motif" description="'KMSKS' region" evidence="8">
    <location>
        <begin position="192"/>
        <end position="196"/>
    </location>
</feature>
<dbReference type="Pfam" id="PF00579">
    <property type="entry name" value="tRNA-synt_1b"/>
    <property type="match status" value="1"/>
</dbReference>
<dbReference type="SUPFAM" id="SSF52374">
    <property type="entry name" value="Nucleotidylyl transferase"/>
    <property type="match status" value="1"/>
</dbReference>
<dbReference type="HAMAP" id="MF_00140_B">
    <property type="entry name" value="Trp_tRNA_synth_B"/>
    <property type="match status" value="1"/>
</dbReference>
<protein>
    <recommendedName>
        <fullName evidence="8">Tryptophan--tRNA ligase</fullName>
        <ecNumber evidence="8">6.1.1.2</ecNumber>
    </recommendedName>
    <alternativeName>
        <fullName evidence="8">Tryptophanyl-tRNA synthetase</fullName>
        <shortName evidence="8">TrpRS</shortName>
    </alternativeName>
</protein>
<dbReference type="AlphaFoldDB" id="A0AA37U9E6"/>
<feature type="binding site" evidence="8">
    <location>
        <position position="132"/>
    </location>
    <ligand>
        <name>L-tryptophan</name>
        <dbReference type="ChEBI" id="CHEBI:57912"/>
    </ligand>
</feature>
<gene>
    <name evidence="8 10" type="primary">trpS</name>
    <name evidence="10" type="ORF">Heshes_09870</name>
</gene>
<evidence type="ECO:0000256" key="4">
    <source>
        <dbReference type="ARBA" id="ARBA00022840"/>
    </source>
</evidence>
<feature type="binding site" evidence="8">
    <location>
        <position position="183"/>
    </location>
    <ligand>
        <name>ATP</name>
        <dbReference type="ChEBI" id="CHEBI:30616"/>
    </ligand>
</feature>
<dbReference type="InterPro" id="IPR024109">
    <property type="entry name" value="Trp-tRNA-ligase_bac-type"/>
</dbReference>
<dbReference type="InterPro" id="IPR001412">
    <property type="entry name" value="aa-tRNA-synth_I_CS"/>
</dbReference>
<dbReference type="EC" id="6.1.1.2" evidence="8"/>
<keyword evidence="4 8" id="KW-0067">ATP-binding</keyword>
<sequence length="327" mass="36258">MTRVFSGIQPSGTLTIGNYLGAMKHFVHLQREAECLFCVVDMHAITVPQDPEVLRTNSRNLAALYLAAGIDPDKATLFVQSHVPAHAELGWMLQCIAYYGELSRMTQFKDKSAQKDVVTAGLFTYPALMAADILLYQTDVVPVGEDQKQHLELTRDVAERFNNRFGQTFVVPEPYISKVGGRIMSLENPAKKMSKSDESQGAFISMLDEPDVIRKKIARAVTDSDREVRYDPEAKPAVSNLMTIYGLFADMSMEDVERHFAGQGYGPFKKELAEVVVEGLIPIQARYRELVGSREVDEILARGAQRAAELAAPTLADVKTKLGFLPA</sequence>
<feature type="binding site" evidence="8">
    <location>
        <begin position="9"/>
        <end position="11"/>
    </location>
    <ligand>
        <name>ATP</name>
        <dbReference type="ChEBI" id="CHEBI:30616"/>
    </ligand>
</feature>
<evidence type="ECO:0000256" key="1">
    <source>
        <dbReference type="ARBA" id="ARBA00005594"/>
    </source>
</evidence>
<keyword evidence="3 8" id="KW-0547">Nucleotide-binding</keyword>
<comment type="catalytic activity">
    <reaction evidence="7 8">
        <text>tRNA(Trp) + L-tryptophan + ATP = L-tryptophyl-tRNA(Trp) + AMP + diphosphate + H(+)</text>
        <dbReference type="Rhea" id="RHEA:24080"/>
        <dbReference type="Rhea" id="RHEA-COMP:9671"/>
        <dbReference type="Rhea" id="RHEA-COMP:9705"/>
        <dbReference type="ChEBI" id="CHEBI:15378"/>
        <dbReference type="ChEBI" id="CHEBI:30616"/>
        <dbReference type="ChEBI" id="CHEBI:33019"/>
        <dbReference type="ChEBI" id="CHEBI:57912"/>
        <dbReference type="ChEBI" id="CHEBI:78442"/>
        <dbReference type="ChEBI" id="CHEBI:78535"/>
        <dbReference type="ChEBI" id="CHEBI:456215"/>
        <dbReference type="EC" id="6.1.1.2"/>
    </reaction>
</comment>
<feature type="binding site" evidence="8">
    <location>
        <begin position="144"/>
        <end position="146"/>
    </location>
    <ligand>
        <name>ATP</name>
        <dbReference type="ChEBI" id="CHEBI:30616"/>
    </ligand>
</feature>
<comment type="function">
    <text evidence="8">Catalyzes the attachment of tryptophan to tRNA(Trp).</text>
</comment>
<dbReference type="InterPro" id="IPR014729">
    <property type="entry name" value="Rossmann-like_a/b/a_fold"/>
</dbReference>
<evidence type="ECO:0000256" key="7">
    <source>
        <dbReference type="ARBA" id="ARBA00049929"/>
    </source>
</evidence>
<dbReference type="GO" id="GO:0004830">
    <property type="term" value="F:tryptophan-tRNA ligase activity"/>
    <property type="evidence" value="ECO:0007669"/>
    <property type="project" value="UniProtKB-UniRule"/>
</dbReference>
<keyword evidence="5 8" id="KW-0648">Protein biosynthesis</keyword>
<comment type="similarity">
    <text evidence="1 8 9">Belongs to the class-I aminoacyl-tRNA synthetase family.</text>
</comment>
<comment type="subcellular location">
    <subcellularLocation>
        <location evidence="8">Cytoplasm</location>
    </subcellularLocation>
</comment>
<dbReference type="InterPro" id="IPR002306">
    <property type="entry name" value="Trp-tRNA-ligase"/>
</dbReference>
<evidence type="ECO:0000256" key="3">
    <source>
        <dbReference type="ARBA" id="ARBA00022741"/>
    </source>
</evidence>
<name>A0AA37U9E6_9BACL</name>
<dbReference type="PANTHER" id="PTHR43766">
    <property type="entry name" value="TRYPTOPHAN--TRNA LIGASE, MITOCHONDRIAL"/>
    <property type="match status" value="1"/>
</dbReference>
<accession>A0AA37U9E6</accession>
<evidence type="ECO:0000256" key="2">
    <source>
        <dbReference type="ARBA" id="ARBA00022598"/>
    </source>
</evidence>
<keyword evidence="8" id="KW-0963">Cytoplasm</keyword>
<dbReference type="PROSITE" id="PS00178">
    <property type="entry name" value="AA_TRNA_LIGASE_I"/>
    <property type="match status" value="1"/>
</dbReference>
<evidence type="ECO:0000256" key="6">
    <source>
        <dbReference type="ARBA" id="ARBA00023146"/>
    </source>
</evidence>
<feature type="binding site" evidence="8">
    <location>
        <begin position="192"/>
        <end position="196"/>
    </location>
    <ligand>
        <name>ATP</name>
        <dbReference type="ChEBI" id="CHEBI:30616"/>
    </ligand>
</feature>
<dbReference type="NCBIfam" id="TIGR00233">
    <property type="entry name" value="trpS"/>
    <property type="match status" value="1"/>
</dbReference>
<dbReference type="PANTHER" id="PTHR43766:SF1">
    <property type="entry name" value="TRYPTOPHAN--TRNA LIGASE, MITOCHONDRIAL"/>
    <property type="match status" value="1"/>
</dbReference>
<dbReference type="CDD" id="cd00806">
    <property type="entry name" value="TrpRS_core"/>
    <property type="match status" value="1"/>
</dbReference>
<dbReference type="FunFam" id="1.10.240.10:FF:000002">
    <property type="entry name" value="Tryptophan--tRNA ligase"/>
    <property type="match status" value="1"/>
</dbReference>